<protein>
    <submittedName>
        <fullName evidence="2">Uncharacterized protein</fullName>
    </submittedName>
</protein>
<feature type="region of interest" description="Disordered" evidence="1">
    <location>
        <begin position="51"/>
        <end position="94"/>
    </location>
</feature>
<comment type="caution">
    <text evidence="2">The sequence shown here is derived from an EMBL/GenBank/DDBJ whole genome shotgun (WGS) entry which is preliminary data.</text>
</comment>
<sequence>MDFTPSRPTVKARVDEERAEGITNDEPTSCDDPNLHDAGRFNKFEACDEPSLSVRNDDAPQTRSKKLMGQTNVDLGRTNINDSSRGPRRTCDLP</sequence>
<name>A0A6D2HQX7_9BRAS</name>
<evidence type="ECO:0000313" key="2">
    <source>
        <dbReference type="EMBL" id="CAA7017901.1"/>
    </source>
</evidence>
<keyword evidence="3" id="KW-1185">Reference proteome</keyword>
<dbReference type="AlphaFoldDB" id="A0A6D2HQX7"/>
<evidence type="ECO:0000313" key="3">
    <source>
        <dbReference type="Proteomes" id="UP000467841"/>
    </source>
</evidence>
<evidence type="ECO:0000256" key="1">
    <source>
        <dbReference type="SAM" id="MobiDB-lite"/>
    </source>
</evidence>
<accession>A0A6D2HQX7</accession>
<feature type="compositionally biased region" description="Polar residues" evidence="1">
    <location>
        <begin position="69"/>
        <end position="84"/>
    </location>
</feature>
<gene>
    <name evidence="2" type="ORF">MERR_LOCUS5136</name>
</gene>
<reference evidence="2" key="1">
    <citation type="submission" date="2020-01" db="EMBL/GenBank/DDBJ databases">
        <authorList>
            <person name="Mishra B."/>
        </authorList>
    </citation>
    <scope>NUCLEOTIDE SEQUENCE [LARGE SCALE GENOMIC DNA]</scope>
</reference>
<proteinExistence type="predicted"/>
<dbReference type="EMBL" id="CACVBM020000333">
    <property type="protein sequence ID" value="CAA7017901.1"/>
    <property type="molecule type" value="Genomic_DNA"/>
</dbReference>
<dbReference type="Proteomes" id="UP000467841">
    <property type="component" value="Unassembled WGS sequence"/>
</dbReference>
<organism evidence="2 3">
    <name type="scientific">Microthlaspi erraticum</name>
    <dbReference type="NCBI Taxonomy" id="1685480"/>
    <lineage>
        <taxon>Eukaryota</taxon>
        <taxon>Viridiplantae</taxon>
        <taxon>Streptophyta</taxon>
        <taxon>Embryophyta</taxon>
        <taxon>Tracheophyta</taxon>
        <taxon>Spermatophyta</taxon>
        <taxon>Magnoliopsida</taxon>
        <taxon>eudicotyledons</taxon>
        <taxon>Gunneridae</taxon>
        <taxon>Pentapetalae</taxon>
        <taxon>rosids</taxon>
        <taxon>malvids</taxon>
        <taxon>Brassicales</taxon>
        <taxon>Brassicaceae</taxon>
        <taxon>Coluteocarpeae</taxon>
        <taxon>Microthlaspi</taxon>
    </lineage>
</organism>
<feature type="region of interest" description="Disordered" evidence="1">
    <location>
        <begin position="1"/>
        <end position="37"/>
    </location>
</feature>